<evidence type="ECO:0000256" key="4">
    <source>
        <dbReference type="SAM" id="MobiDB-lite"/>
    </source>
</evidence>
<feature type="region of interest" description="Disordered" evidence="4">
    <location>
        <begin position="1"/>
        <end position="101"/>
    </location>
</feature>
<evidence type="ECO:0000256" key="1">
    <source>
        <dbReference type="ARBA" id="ARBA00023125"/>
    </source>
</evidence>
<dbReference type="CDD" id="cd01389">
    <property type="entry name" value="HMG-box_ROX1-like"/>
    <property type="match status" value="1"/>
</dbReference>
<dbReference type="PROSITE" id="PS50118">
    <property type="entry name" value="HMG_BOX_2"/>
    <property type="match status" value="1"/>
</dbReference>
<feature type="compositionally biased region" description="Low complexity" evidence="4">
    <location>
        <begin position="89"/>
        <end position="100"/>
    </location>
</feature>
<feature type="compositionally biased region" description="Low complexity" evidence="4">
    <location>
        <begin position="588"/>
        <end position="597"/>
    </location>
</feature>
<evidence type="ECO:0000313" key="7">
    <source>
        <dbReference type="Proteomes" id="UP001194696"/>
    </source>
</evidence>
<dbReference type="SMART" id="SM00398">
    <property type="entry name" value="HMG"/>
    <property type="match status" value="1"/>
</dbReference>
<gene>
    <name evidence="6" type="primary">SOX2</name>
    <name evidence="6" type="ORF">BGZ96_010040</name>
</gene>
<comment type="caution">
    <text evidence="6">The sequence shown here is derived from an EMBL/GenBank/DDBJ whole genome shotgun (WGS) entry which is preliminary data.</text>
</comment>
<dbReference type="PANTHER" id="PTHR45789">
    <property type="entry name" value="FI18025P1"/>
    <property type="match status" value="1"/>
</dbReference>
<evidence type="ECO:0000256" key="2">
    <source>
        <dbReference type="ARBA" id="ARBA00023242"/>
    </source>
</evidence>
<feature type="non-terminal residue" evidence="6">
    <location>
        <position position="1"/>
    </location>
</feature>
<feature type="domain" description="HMG box" evidence="5">
    <location>
        <begin position="104"/>
        <end position="168"/>
    </location>
</feature>
<dbReference type="PANTHER" id="PTHR45789:SF2">
    <property type="entry name" value="FI18025P1"/>
    <property type="match status" value="1"/>
</dbReference>
<feature type="DNA-binding region" description="HMG box" evidence="3">
    <location>
        <begin position="104"/>
        <end position="168"/>
    </location>
</feature>
<proteinExistence type="predicted"/>
<protein>
    <submittedName>
        <fullName evidence="6">Transcription factor Sox-2</fullName>
    </submittedName>
</protein>
<dbReference type="EMBL" id="JAAAIM010000635">
    <property type="protein sequence ID" value="KAG0285757.1"/>
    <property type="molecule type" value="Genomic_DNA"/>
</dbReference>
<dbReference type="SUPFAM" id="SSF47095">
    <property type="entry name" value="HMG-box"/>
    <property type="match status" value="1"/>
</dbReference>
<dbReference type="InterPro" id="IPR036910">
    <property type="entry name" value="HMG_box_dom_sf"/>
</dbReference>
<sequence>SSRAPYSPDSPRTPAFSPSLHSSSSSSPSSSTSPFTPTPSPATAHNPQQRVIFHDTPRKGSSNTTNSSGNNCDERMEVDQEESAEYQKSTKSTAAKATAKPFKIPRPANSFMLYRAENGKKYPGLVATELSAKLGEAWRKEPQDVRDRYDEMAEQAKRDHALKYPDYKFAPVKRGTGKRALKLAAEAIANEMAEMDAAALLISMASMAPAPGTVSTASTSSDRDQRHYLPISRVHSTSVSATGTRPRAQRPFKVASINKSIVPISNDPNVSTASIANASLSDNSPAPAHNGSNNENNTDSVNTYNGSNGRTGALANDANAASQQSMINVWFGVTEELRERYEIMAESDPRFKDKSNYTNHSQISGTPTTASEAMMANQIAQLLKKAAAGEQLILPHSNKRKGAASTNSGYSTSTKLARIAPAPFSPPTEPSPVHARALVAAPGAAPAFAPPQADLAPVLALLSAPFEADRVPSQVTPVPLLTEHFVAASPSTPSPSLPSPSPPSPAPRSANPHSPAIKTMPAVPAKAGPSPSPSPVLAEATPVPEKIPSIPSWNDLVPTAMVPMPMASPNKRQTRASAALISLTGYSSFTSSSLSSTSDEKPAKVKKATSSKIQKTKVVEKSEEKVTPANRPIRRISRPPRYSA</sequence>
<evidence type="ECO:0000259" key="5">
    <source>
        <dbReference type="PROSITE" id="PS50118"/>
    </source>
</evidence>
<name>A0ABQ7JVU4_9FUNG</name>
<feature type="compositionally biased region" description="Low complexity" evidence="4">
    <location>
        <begin position="507"/>
        <end position="529"/>
    </location>
</feature>
<evidence type="ECO:0000313" key="6">
    <source>
        <dbReference type="EMBL" id="KAG0285757.1"/>
    </source>
</evidence>
<keyword evidence="7" id="KW-1185">Reference proteome</keyword>
<dbReference type="InterPro" id="IPR009071">
    <property type="entry name" value="HMG_box_dom"/>
</dbReference>
<keyword evidence="2 3" id="KW-0539">Nucleus</keyword>
<evidence type="ECO:0000256" key="3">
    <source>
        <dbReference type="PROSITE-ProRule" id="PRU00267"/>
    </source>
</evidence>
<keyword evidence="1 3" id="KW-0238">DNA-binding</keyword>
<feature type="compositionally biased region" description="Polar residues" evidence="4">
    <location>
        <begin position="278"/>
        <end position="310"/>
    </location>
</feature>
<feature type="compositionally biased region" description="Basic and acidic residues" evidence="4">
    <location>
        <begin position="617"/>
        <end position="626"/>
    </location>
</feature>
<feature type="region of interest" description="Disordered" evidence="4">
    <location>
        <begin position="487"/>
        <end position="550"/>
    </location>
</feature>
<feature type="compositionally biased region" description="Low complexity" evidence="4">
    <location>
        <begin position="13"/>
        <end position="45"/>
    </location>
</feature>
<feature type="compositionally biased region" description="Pro residues" evidence="4">
    <location>
        <begin position="492"/>
        <end position="506"/>
    </location>
</feature>
<accession>A0ABQ7JVU4</accession>
<feature type="region of interest" description="Disordered" evidence="4">
    <location>
        <begin position="278"/>
        <end position="311"/>
    </location>
</feature>
<dbReference type="InterPro" id="IPR051356">
    <property type="entry name" value="SOX/SOX-like_TF"/>
</dbReference>
<feature type="compositionally biased region" description="Low complexity" evidence="4">
    <location>
        <begin position="60"/>
        <end position="71"/>
    </location>
</feature>
<reference evidence="6 7" key="1">
    <citation type="journal article" date="2020" name="Fungal Divers.">
        <title>Resolving the Mortierellaceae phylogeny through synthesis of multi-gene phylogenetics and phylogenomics.</title>
        <authorList>
            <person name="Vandepol N."/>
            <person name="Liber J."/>
            <person name="Desiro A."/>
            <person name="Na H."/>
            <person name="Kennedy M."/>
            <person name="Barry K."/>
            <person name="Grigoriev I.V."/>
            <person name="Miller A.N."/>
            <person name="O'Donnell K."/>
            <person name="Stajich J.E."/>
            <person name="Bonito G."/>
        </authorList>
    </citation>
    <scope>NUCLEOTIDE SEQUENCE [LARGE SCALE GENOMIC DNA]</scope>
    <source>
        <strain evidence="6 7">AD045</strain>
    </source>
</reference>
<dbReference type="Pfam" id="PF00505">
    <property type="entry name" value="HMG_box"/>
    <property type="match status" value="1"/>
</dbReference>
<dbReference type="Gene3D" id="1.10.30.10">
    <property type="entry name" value="High mobility group box domain"/>
    <property type="match status" value="1"/>
</dbReference>
<feature type="region of interest" description="Disordered" evidence="4">
    <location>
        <begin position="588"/>
        <end position="644"/>
    </location>
</feature>
<dbReference type="Proteomes" id="UP001194696">
    <property type="component" value="Unassembled WGS sequence"/>
</dbReference>
<organism evidence="6 7">
    <name type="scientific">Linnemannia gamsii</name>
    <dbReference type="NCBI Taxonomy" id="64522"/>
    <lineage>
        <taxon>Eukaryota</taxon>
        <taxon>Fungi</taxon>
        <taxon>Fungi incertae sedis</taxon>
        <taxon>Mucoromycota</taxon>
        <taxon>Mortierellomycotina</taxon>
        <taxon>Mortierellomycetes</taxon>
        <taxon>Mortierellales</taxon>
        <taxon>Mortierellaceae</taxon>
        <taxon>Linnemannia</taxon>
    </lineage>
</organism>